<dbReference type="KEGG" id="clec:106663361"/>
<proteinExistence type="predicted"/>
<evidence type="ECO:0000313" key="2">
    <source>
        <dbReference type="EnsemblMetazoa" id="XP_014243652.1"/>
    </source>
</evidence>
<feature type="compositionally biased region" description="Polar residues" evidence="1">
    <location>
        <begin position="507"/>
        <end position="516"/>
    </location>
</feature>
<feature type="compositionally biased region" description="Polar residues" evidence="1">
    <location>
        <begin position="125"/>
        <end position="139"/>
    </location>
</feature>
<feature type="region of interest" description="Disordered" evidence="1">
    <location>
        <begin position="476"/>
        <end position="516"/>
    </location>
</feature>
<dbReference type="GeneID" id="106663361"/>
<accession>A0A8I6TCE5</accession>
<keyword evidence="3" id="KW-1185">Reference proteome</keyword>
<feature type="compositionally biased region" description="Pro residues" evidence="1">
    <location>
        <begin position="476"/>
        <end position="494"/>
    </location>
</feature>
<feature type="region of interest" description="Disordered" evidence="1">
    <location>
        <begin position="119"/>
        <end position="147"/>
    </location>
</feature>
<dbReference type="AlphaFoldDB" id="A0A8I6TCE5"/>
<dbReference type="RefSeq" id="XP_014243652.1">
    <property type="nucleotide sequence ID" value="XM_014388166.2"/>
</dbReference>
<sequence length="516" mass="56326">MSDNTGGDLTMRNDQGHLQEEQGPSESGSAGKSQGILGSEPVRQMWKHVQLGTTSGDGKTKNGAQLLTLAHGTSVHSPQNIGSNNQPINLRADKRICPDTDCHVSDHLKHVKYVQKADHSGADATMNSDAGSRPGQTPNRGMLSQAGHVQHAAIHRFVQEKLNTMSLDTINSYLRRHRVQHTRRQKSALLAELLADESEDPSGHASASQTPTGRGQRINPNQQVPYSHVKTSKFENGLIYDPKVDSDIEGESWTRNILSPITGKMNILSYSWNVIKSEDGTDEYIMESATRVRPKAGPESNNVHFPRPNVNSGNNPVEVDRTQTLDEKANIVNVAPSTSYNAPVDNVDNNKARTGAAALAQSFKQHLHRATDQNHLYQTVFVDLTQDEEENQRQPRQETARVLNPQRGGSVVQGPNSRPILTIRQGPVASGYQTQMDYPPPPPGYWQSAPPQLVPPPPFAPPHMFNFSVAPPGPPGIFPPQLAPPPLGGLPPFYPAQHVPNFPPDPSQQMQGFGAP</sequence>
<organism evidence="2 3">
    <name type="scientific">Cimex lectularius</name>
    <name type="common">Bed bug</name>
    <name type="synonym">Acanthia lectularia</name>
    <dbReference type="NCBI Taxonomy" id="79782"/>
    <lineage>
        <taxon>Eukaryota</taxon>
        <taxon>Metazoa</taxon>
        <taxon>Ecdysozoa</taxon>
        <taxon>Arthropoda</taxon>
        <taxon>Hexapoda</taxon>
        <taxon>Insecta</taxon>
        <taxon>Pterygota</taxon>
        <taxon>Neoptera</taxon>
        <taxon>Paraneoptera</taxon>
        <taxon>Hemiptera</taxon>
        <taxon>Heteroptera</taxon>
        <taxon>Panheteroptera</taxon>
        <taxon>Cimicomorpha</taxon>
        <taxon>Cimicidae</taxon>
        <taxon>Cimex</taxon>
    </lineage>
</organism>
<reference evidence="2" key="1">
    <citation type="submission" date="2022-01" db="UniProtKB">
        <authorList>
            <consortium name="EnsemblMetazoa"/>
        </authorList>
    </citation>
    <scope>IDENTIFICATION</scope>
</reference>
<feature type="compositionally biased region" description="Polar residues" evidence="1">
    <location>
        <begin position="22"/>
        <end position="32"/>
    </location>
</feature>
<feature type="region of interest" description="Disordered" evidence="1">
    <location>
        <begin position="196"/>
        <end position="222"/>
    </location>
</feature>
<feature type="compositionally biased region" description="Polar residues" evidence="1">
    <location>
        <begin position="205"/>
        <end position="222"/>
    </location>
</feature>
<name>A0A8I6TCE5_CIMLE</name>
<evidence type="ECO:0000313" key="3">
    <source>
        <dbReference type="Proteomes" id="UP000494040"/>
    </source>
</evidence>
<feature type="region of interest" description="Disordered" evidence="1">
    <location>
        <begin position="292"/>
        <end position="316"/>
    </location>
</feature>
<evidence type="ECO:0000256" key="1">
    <source>
        <dbReference type="SAM" id="MobiDB-lite"/>
    </source>
</evidence>
<feature type="compositionally biased region" description="Polar residues" evidence="1">
    <location>
        <begin position="299"/>
        <end position="315"/>
    </location>
</feature>
<dbReference type="EnsemblMetazoa" id="XM_014388166.2">
    <property type="protein sequence ID" value="XP_014243652.1"/>
    <property type="gene ID" value="LOC106663361"/>
</dbReference>
<feature type="region of interest" description="Disordered" evidence="1">
    <location>
        <begin position="1"/>
        <end position="36"/>
    </location>
</feature>
<protein>
    <submittedName>
        <fullName evidence="2">Uncharacterized protein</fullName>
    </submittedName>
</protein>
<dbReference type="Proteomes" id="UP000494040">
    <property type="component" value="Unassembled WGS sequence"/>
</dbReference>
<feature type="region of interest" description="Disordered" evidence="1">
    <location>
        <begin position="388"/>
        <end position="419"/>
    </location>
</feature>